<evidence type="ECO:0000313" key="6">
    <source>
        <dbReference type="Proteomes" id="UP001179952"/>
    </source>
</evidence>
<dbReference type="PANTHER" id="PTHR47969:SF3">
    <property type="entry name" value="KINESIN-LIKE PROTEIN KIN-4B"/>
    <property type="match status" value="1"/>
</dbReference>
<dbReference type="InterPro" id="IPR027417">
    <property type="entry name" value="P-loop_NTPase"/>
</dbReference>
<dbReference type="GO" id="GO:0007018">
    <property type="term" value="P:microtubule-based movement"/>
    <property type="evidence" value="ECO:0007669"/>
    <property type="project" value="InterPro"/>
</dbReference>
<evidence type="ECO:0000256" key="1">
    <source>
        <dbReference type="ARBA" id="ARBA00022701"/>
    </source>
</evidence>
<dbReference type="InterPro" id="IPR036961">
    <property type="entry name" value="Kinesin_motor_dom_sf"/>
</dbReference>
<reference evidence="5" key="1">
    <citation type="journal article" date="2023" name="Nat. Commun.">
        <title>Diploid and tetraploid genomes of Acorus and the evolution of monocots.</title>
        <authorList>
            <person name="Ma L."/>
            <person name="Liu K.W."/>
            <person name="Li Z."/>
            <person name="Hsiao Y.Y."/>
            <person name="Qi Y."/>
            <person name="Fu T."/>
            <person name="Tang G.D."/>
            <person name="Zhang D."/>
            <person name="Sun W.H."/>
            <person name="Liu D.K."/>
            <person name="Li Y."/>
            <person name="Chen G.Z."/>
            <person name="Liu X.D."/>
            <person name="Liao X.Y."/>
            <person name="Jiang Y.T."/>
            <person name="Yu X."/>
            <person name="Hao Y."/>
            <person name="Huang J."/>
            <person name="Zhao X.W."/>
            <person name="Ke S."/>
            <person name="Chen Y.Y."/>
            <person name="Wu W.L."/>
            <person name="Hsu J.L."/>
            <person name="Lin Y.F."/>
            <person name="Huang M.D."/>
            <person name="Li C.Y."/>
            <person name="Huang L."/>
            <person name="Wang Z.W."/>
            <person name="Zhao X."/>
            <person name="Zhong W.Y."/>
            <person name="Peng D.H."/>
            <person name="Ahmad S."/>
            <person name="Lan S."/>
            <person name="Zhang J.S."/>
            <person name="Tsai W.C."/>
            <person name="Van de Peer Y."/>
            <person name="Liu Z.J."/>
        </authorList>
    </citation>
    <scope>NUCLEOTIDE SEQUENCE</scope>
    <source>
        <strain evidence="5">SCP</strain>
    </source>
</reference>
<dbReference type="EMBL" id="JAUJYN010000002">
    <property type="protein sequence ID" value="KAK1277739.1"/>
    <property type="molecule type" value="Genomic_DNA"/>
</dbReference>
<feature type="transmembrane region" description="Helical" evidence="3">
    <location>
        <begin position="113"/>
        <end position="136"/>
    </location>
</feature>
<dbReference type="AlphaFoldDB" id="A0AAV9BM85"/>
<dbReference type="GO" id="GO:0003777">
    <property type="term" value="F:microtubule motor activity"/>
    <property type="evidence" value="ECO:0007669"/>
    <property type="project" value="InterPro"/>
</dbReference>
<sequence length="308" mass="34418">MGSTISRPSLFREALVQVLEDDYNGKMYSLEDQLVIALFVLPEFDSKNMSNTNKSSQVDLLDHVRYDLRSKINIAYMASSLAAFCITSLVSLIPGEEELEMYRLKLSFRAYVVLSLFSFCAGTAAIVLVELIPITLKSAKAALFSIWVSVQIGTHSFTFDNVYGSGGSPSSAMFEECVAPLVDGLFQGYNATVLAYGQEVQPESLNQWCSLTHGRIQELGMMPSLELNLHREVRNQDSMYLEDFQDPPQQNPSWLKTVDSPHNFYVIIERQDGIDYINGVFLLEHKVISTEGLNIESDGSLSPDHENS</sequence>
<dbReference type="GO" id="GO:0005524">
    <property type="term" value="F:ATP binding"/>
    <property type="evidence" value="ECO:0007669"/>
    <property type="project" value="InterPro"/>
</dbReference>
<dbReference type="GO" id="GO:0007052">
    <property type="term" value="P:mitotic spindle organization"/>
    <property type="evidence" value="ECO:0007669"/>
    <property type="project" value="TreeGrafter"/>
</dbReference>
<name>A0AAV9BM85_ACOGR</name>
<dbReference type="GO" id="GO:0005875">
    <property type="term" value="C:microtubule associated complex"/>
    <property type="evidence" value="ECO:0007669"/>
    <property type="project" value="TreeGrafter"/>
</dbReference>
<proteinExistence type="predicted"/>
<keyword evidence="3" id="KW-1133">Transmembrane helix</keyword>
<keyword evidence="3" id="KW-0472">Membrane</keyword>
<evidence type="ECO:0000256" key="3">
    <source>
        <dbReference type="SAM" id="Phobius"/>
    </source>
</evidence>
<dbReference type="GO" id="GO:0005874">
    <property type="term" value="C:microtubule"/>
    <property type="evidence" value="ECO:0007669"/>
    <property type="project" value="UniProtKB-KW"/>
</dbReference>
<evidence type="ECO:0000313" key="5">
    <source>
        <dbReference type="EMBL" id="KAK1277739.1"/>
    </source>
</evidence>
<evidence type="ECO:0000259" key="4">
    <source>
        <dbReference type="Pfam" id="PF00225"/>
    </source>
</evidence>
<dbReference type="Gene3D" id="3.40.850.10">
    <property type="entry name" value="Kinesin motor domain"/>
    <property type="match status" value="1"/>
</dbReference>
<dbReference type="InterPro" id="IPR001752">
    <property type="entry name" value="Kinesin_motor_dom"/>
</dbReference>
<reference evidence="5" key="2">
    <citation type="submission" date="2023-06" db="EMBL/GenBank/DDBJ databases">
        <authorList>
            <person name="Ma L."/>
            <person name="Liu K.-W."/>
            <person name="Li Z."/>
            <person name="Hsiao Y.-Y."/>
            <person name="Qi Y."/>
            <person name="Fu T."/>
            <person name="Tang G."/>
            <person name="Zhang D."/>
            <person name="Sun W.-H."/>
            <person name="Liu D.-K."/>
            <person name="Li Y."/>
            <person name="Chen G.-Z."/>
            <person name="Liu X.-D."/>
            <person name="Liao X.-Y."/>
            <person name="Jiang Y.-T."/>
            <person name="Yu X."/>
            <person name="Hao Y."/>
            <person name="Huang J."/>
            <person name="Zhao X.-W."/>
            <person name="Ke S."/>
            <person name="Chen Y.-Y."/>
            <person name="Wu W.-L."/>
            <person name="Hsu J.-L."/>
            <person name="Lin Y.-F."/>
            <person name="Huang M.-D."/>
            <person name="Li C.-Y."/>
            <person name="Huang L."/>
            <person name="Wang Z.-W."/>
            <person name="Zhao X."/>
            <person name="Zhong W.-Y."/>
            <person name="Peng D.-H."/>
            <person name="Ahmad S."/>
            <person name="Lan S."/>
            <person name="Zhang J.-S."/>
            <person name="Tsai W.-C."/>
            <person name="Van De Peer Y."/>
            <person name="Liu Z.-J."/>
        </authorList>
    </citation>
    <scope>NUCLEOTIDE SEQUENCE</scope>
    <source>
        <strain evidence="5">SCP</strain>
        <tissue evidence="5">Leaves</tissue>
    </source>
</reference>
<comment type="caution">
    <text evidence="5">The sequence shown here is derived from an EMBL/GenBank/DDBJ whole genome shotgun (WGS) entry which is preliminary data.</text>
</comment>
<keyword evidence="6" id="KW-1185">Reference proteome</keyword>
<dbReference type="PANTHER" id="PTHR47969">
    <property type="entry name" value="CHROMOSOME-ASSOCIATED KINESIN KIF4A-RELATED"/>
    <property type="match status" value="1"/>
</dbReference>
<protein>
    <recommendedName>
        <fullName evidence="4">Kinesin motor domain-containing protein</fullName>
    </recommendedName>
</protein>
<feature type="domain" description="Kinesin motor" evidence="4">
    <location>
        <begin position="152"/>
        <end position="198"/>
    </location>
</feature>
<feature type="transmembrane region" description="Helical" evidence="3">
    <location>
        <begin position="74"/>
        <end position="93"/>
    </location>
</feature>
<dbReference type="SUPFAM" id="SSF52540">
    <property type="entry name" value="P-loop containing nucleoside triphosphate hydrolases"/>
    <property type="match status" value="1"/>
</dbReference>
<gene>
    <name evidence="5" type="ORF">QJS04_geneDACA021340</name>
</gene>
<dbReference type="InterPro" id="IPR027640">
    <property type="entry name" value="Kinesin-like_fam"/>
</dbReference>
<accession>A0AAV9BM85</accession>
<organism evidence="5 6">
    <name type="scientific">Acorus gramineus</name>
    <name type="common">Dwarf sweet flag</name>
    <dbReference type="NCBI Taxonomy" id="55184"/>
    <lineage>
        <taxon>Eukaryota</taxon>
        <taxon>Viridiplantae</taxon>
        <taxon>Streptophyta</taxon>
        <taxon>Embryophyta</taxon>
        <taxon>Tracheophyta</taxon>
        <taxon>Spermatophyta</taxon>
        <taxon>Magnoliopsida</taxon>
        <taxon>Liliopsida</taxon>
        <taxon>Acoraceae</taxon>
        <taxon>Acorus</taxon>
    </lineage>
</organism>
<keyword evidence="3" id="KW-0812">Transmembrane</keyword>
<dbReference type="GO" id="GO:0051231">
    <property type="term" value="P:spindle elongation"/>
    <property type="evidence" value="ECO:0007669"/>
    <property type="project" value="TreeGrafter"/>
</dbReference>
<dbReference type="GO" id="GO:0008017">
    <property type="term" value="F:microtubule binding"/>
    <property type="evidence" value="ECO:0007669"/>
    <property type="project" value="InterPro"/>
</dbReference>
<keyword evidence="1" id="KW-0493">Microtubule</keyword>
<dbReference type="Proteomes" id="UP001179952">
    <property type="component" value="Unassembled WGS sequence"/>
</dbReference>
<dbReference type="Pfam" id="PF00225">
    <property type="entry name" value="Kinesin"/>
    <property type="match status" value="1"/>
</dbReference>
<keyword evidence="2" id="KW-0505">Motor protein</keyword>
<evidence type="ECO:0000256" key="2">
    <source>
        <dbReference type="ARBA" id="ARBA00023175"/>
    </source>
</evidence>